<dbReference type="GO" id="GO:0046872">
    <property type="term" value="F:metal ion binding"/>
    <property type="evidence" value="ECO:0007669"/>
    <property type="project" value="UniProtKB-KW"/>
</dbReference>
<dbReference type="EnsemblPlants" id="Solyc06g066860.2.1">
    <property type="protein sequence ID" value="Solyc06g066860.2.1"/>
    <property type="gene ID" value="Solyc06g066860.2"/>
</dbReference>
<dbReference type="GO" id="GO:0009805">
    <property type="term" value="P:coumarin biosynthetic process"/>
    <property type="evidence" value="ECO:0007669"/>
    <property type="project" value="UniProtKB-ARBA"/>
</dbReference>
<organism evidence="5">
    <name type="scientific">Solanum lycopersicum</name>
    <name type="common">Tomato</name>
    <name type="synonym">Lycopersicon esculentum</name>
    <dbReference type="NCBI Taxonomy" id="4081"/>
    <lineage>
        <taxon>Eukaryota</taxon>
        <taxon>Viridiplantae</taxon>
        <taxon>Streptophyta</taxon>
        <taxon>Embryophyta</taxon>
        <taxon>Tracheophyta</taxon>
        <taxon>Spermatophyta</taxon>
        <taxon>Magnoliopsida</taxon>
        <taxon>eudicotyledons</taxon>
        <taxon>Gunneridae</taxon>
        <taxon>Pentapetalae</taxon>
        <taxon>asterids</taxon>
        <taxon>lamiids</taxon>
        <taxon>Solanales</taxon>
        <taxon>Solanaceae</taxon>
        <taxon>Solanoideae</taxon>
        <taxon>Solaneae</taxon>
        <taxon>Solanum</taxon>
        <taxon>Solanum subgen. Lycopersicon</taxon>
    </lineage>
</organism>
<proteinExistence type="predicted"/>
<dbReference type="GO" id="GO:0016706">
    <property type="term" value="F:2-oxoglutarate-dependent dioxygenase activity"/>
    <property type="evidence" value="ECO:0000318"/>
    <property type="project" value="GO_Central"/>
</dbReference>
<dbReference type="Gene3D" id="2.60.120.330">
    <property type="entry name" value="B-lactam Antibiotic, Isopenicillin N Synthase, Chain"/>
    <property type="match status" value="3"/>
</dbReference>
<accession>A0A3Q7GZP5</accession>
<dbReference type="Proteomes" id="UP000004994">
    <property type="component" value="Chromosome 6"/>
</dbReference>
<keyword evidence="1" id="KW-0479">Metal-binding</keyword>
<dbReference type="STRING" id="4081.A0A3Q7GZP5"/>
<evidence type="ECO:0000313" key="5">
    <source>
        <dbReference type="EnsemblPlants" id="Solyc06g066860.2.1"/>
    </source>
</evidence>
<name>A0A3Q7GZP5_SOLLC</name>
<dbReference type="PANTHER" id="PTHR47990">
    <property type="entry name" value="2-OXOGLUTARATE (2OG) AND FE(II)-DEPENDENT OXYGENASE SUPERFAMILY PROTEIN-RELATED"/>
    <property type="match status" value="1"/>
</dbReference>
<reference evidence="5" key="1">
    <citation type="journal article" date="2012" name="Nature">
        <title>The tomato genome sequence provides insights into fleshy fruit evolution.</title>
        <authorList>
            <consortium name="Tomato Genome Consortium"/>
        </authorList>
    </citation>
    <scope>NUCLEOTIDE SEQUENCE [LARGE SCALE GENOMIC DNA]</scope>
    <source>
        <strain evidence="5">cv. Heinz 1706</strain>
    </source>
</reference>
<evidence type="ECO:0000259" key="4">
    <source>
        <dbReference type="PROSITE" id="PS51471"/>
    </source>
</evidence>
<dbReference type="InterPro" id="IPR044861">
    <property type="entry name" value="IPNS-like_FE2OG_OXY"/>
</dbReference>
<sequence>MGSLTTPPKLLVVDFNNEELRPGTTTWESTCKEIRHAFENHGCFIALYDKISPQLQKSIFQDNSQQLFELPLERKVLNISEKPYHGYVGQISFLPNHEAFGIDYATTSQGIQTFSNLMWPQGNDSFCESSLMFSKIVAALDNKVVRMLFESYGITKNCESYVESTTYLLRYLKYNTPKTKETSMVFPPHTDKTFTTILYQNHISGLEVQTRDLQWITLEFPPSSFVVMAGEALRNDKIIEVDEELIDEEHPLKFKPFVHLDLIKFFDTERGRRSQNLVEDFCENMDSKNINLPKIDFSHKELKPHTLVWNQVKSQVHKALVEYGCFEASFDKFPISLQKSIFESSQELFDLPSQTKLKSIRTKPFNGYSYSEQLSELDQMIRRMILESLGVENYMDEHMNSTNYLLRLMKYKTPQSSENEMGLSSHTDKSNITILYQNQVNGLQVLTKDGQWINVDPTPDTFIVLIGDSLHAWTNGRMHAPFHRVMMKGNEARYSIGLFTIPKTGYMIKAPKELVDEEHPLLYKPFTHLEFITFSYTEEGMQCESALKTYCDLKPDTLVWNQVKSQVHKALVEYGCFEAYFDKIPINLQKSIFKVSQEIFDLPFTNQT</sequence>
<keyword evidence="6" id="KW-1185">Reference proteome</keyword>
<keyword evidence="3" id="KW-0408">Iron</keyword>
<dbReference type="PROSITE" id="PS51471">
    <property type="entry name" value="FE2OG_OXY"/>
    <property type="match status" value="1"/>
</dbReference>
<dbReference type="Gramene" id="Solyc06g066860.2.1">
    <property type="protein sequence ID" value="Solyc06g066860.2.1"/>
    <property type="gene ID" value="Solyc06g066860.2"/>
</dbReference>
<feature type="domain" description="Fe2OG dioxygenase" evidence="4">
    <location>
        <begin position="401"/>
        <end position="502"/>
    </location>
</feature>
<dbReference type="GO" id="GO:0002238">
    <property type="term" value="P:response to molecule of fungal origin"/>
    <property type="evidence" value="ECO:0007669"/>
    <property type="project" value="UniProtKB-ARBA"/>
</dbReference>
<keyword evidence="2" id="KW-0847">Vitamin C</keyword>
<dbReference type="GO" id="GO:0031418">
    <property type="term" value="F:L-ascorbic acid binding"/>
    <property type="evidence" value="ECO:0007669"/>
    <property type="project" value="UniProtKB-KW"/>
</dbReference>
<dbReference type="Pfam" id="PF14226">
    <property type="entry name" value="DIOX_N"/>
    <property type="match status" value="2"/>
</dbReference>
<dbReference type="InterPro" id="IPR027443">
    <property type="entry name" value="IPNS-like_sf"/>
</dbReference>
<dbReference type="OMA" id="RMNQYLA"/>
<dbReference type="PRINTS" id="PR00682">
    <property type="entry name" value="IPNSYNTHASE"/>
</dbReference>
<evidence type="ECO:0000256" key="3">
    <source>
        <dbReference type="ARBA" id="ARBA00023004"/>
    </source>
</evidence>
<evidence type="ECO:0000313" key="6">
    <source>
        <dbReference type="Proteomes" id="UP000004994"/>
    </source>
</evidence>
<dbReference type="InParanoid" id="A0A3Q7GZP5"/>
<evidence type="ECO:0000256" key="2">
    <source>
        <dbReference type="ARBA" id="ARBA00022896"/>
    </source>
</evidence>
<dbReference type="InterPro" id="IPR050231">
    <property type="entry name" value="Iron_ascorbate_oxido_reductase"/>
</dbReference>
<dbReference type="AlphaFoldDB" id="A0A3Q7GZP5"/>
<evidence type="ECO:0000256" key="1">
    <source>
        <dbReference type="ARBA" id="ARBA00022723"/>
    </source>
</evidence>
<dbReference type="SUPFAM" id="SSF51197">
    <property type="entry name" value="Clavaminate synthase-like"/>
    <property type="match status" value="3"/>
</dbReference>
<reference evidence="5" key="2">
    <citation type="submission" date="2019-01" db="UniProtKB">
        <authorList>
            <consortium name="EnsemblPlants"/>
        </authorList>
    </citation>
    <scope>IDENTIFICATION</scope>
    <source>
        <strain evidence="5">cv. Heinz 1706</strain>
    </source>
</reference>
<dbReference type="Pfam" id="PF03171">
    <property type="entry name" value="2OG-FeII_Oxy"/>
    <property type="match status" value="2"/>
</dbReference>
<dbReference type="InterPro" id="IPR005123">
    <property type="entry name" value="Oxoglu/Fe-dep_dioxygenase_dom"/>
</dbReference>
<protein>
    <recommendedName>
        <fullName evidence="4">Fe2OG dioxygenase domain-containing protein</fullName>
    </recommendedName>
</protein>
<dbReference type="InterPro" id="IPR026992">
    <property type="entry name" value="DIOX_N"/>
</dbReference>